<reference evidence="1 2" key="1">
    <citation type="journal article" date="2016" name="Nat. Commun.">
        <title>Thousands of microbial genomes shed light on interconnected biogeochemical processes in an aquifer system.</title>
        <authorList>
            <person name="Anantharaman K."/>
            <person name="Brown C.T."/>
            <person name="Hug L.A."/>
            <person name="Sharon I."/>
            <person name="Castelle C.J."/>
            <person name="Probst A.J."/>
            <person name="Thomas B.C."/>
            <person name="Singh A."/>
            <person name="Wilkins M.J."/>
            <person name="Karaoz U."/>
            <person name="Brodie E.L."/>
            <person name="Williams K.H."/>
            <person name="Hubbard S.S."/>
            <person name="Banfield J.F."/>
        </authorList>
    </citation>
    <scope>NUCLEOTIDE SEQUENCE [LARGE SCALE GENOMIC DNA]</scope>
</reference>
<proteinExistence type="predicted"/>
<evidence type="ECO:0000313" key="1">
    <source>
        <dbReference type="EMBL" id="OGD63584.1"/>
    </source>
</evidence>
<dbReference type="STRING" id="1797457.A2160_01785"/>
<organism evidence="1 2">
    <name type="scientific">Candidatus Beckwithbacteria bacterium RBG_13_42_9</name>
    <dbReference type="NCBI Taxonomy" id="1797457"/>
    <lineage>
        <taxon>Bacteria</taxon>
        <taxon>Candidatus Beckwithiibacteriota</taxon>
    </lineage>
</organism>
<dbReference type="Proteomes" id="UP000177006">
    <property type="component" value="Unassembled WGS sequence"/>
</dbReference>
<accession>A0A1F5E8L2</accession>
<dbReference type="EMBL" id="MEZK01000007">
    <property type="protein sequence ID" value="OGD63584.1"/>
    <property type="molecule type" value="Genomic_DNA"/>
</dbReference>
<gene>
    <name evidence="1" type="ORF">A2160_01785</name>
</gene>
<sequence>MLDKNQELFASFQKIHDLYVLEPQKYQEQFNQEGAKAVEVIKRYEDRLCSHSEKGIYGKFSANLAEKFWEEAKKHYPKLDFVGLKIIKAAAPDPFEVKKINFS</sequence>
<evidence type="ECO:0000313" key="2">
    <source>
        <dbReference type="Proteomes" id="UP000177006"/>
    </source>
</evidence>
<name>A0A1F5E8L2_9BACT</name>
<dbReference type="AlphaFoldDB" id="A0A1F5E8L2"/>
<protein>
    <submittedName>
        <fullName evidence="1">Uncharacterized protein</fullName>
    </submittedName>
</protein>
<comment type="caution">
    <text evidence="1">The sequence shown here is derived from an EMBL/GenBank/DDBJ whole genome shotgun (WGS) entry which is preliminary data.</text>
</comment>